<feature type="transmembrane region" description="Helical" evidence="18">
    <location>
        <begin position="313"/>
        <end position="332"/>
    </location>
</feature>
<evidence type="ECO:0000256" key="5">
    <source>
        <dbReference type="ARBA" id="ARBA00022692"/>
    </source>
</evidence>
<evidence type="ECO:0000313" key="19">
    <source>
        <dbReference type="Proteomes" id="UP001652625"/>
    </source>
</evidence>
<feature type="transmembrane region" description="Helical" evidence="18">
    <location>
        <begin position="89"/>
        <end position="107"/>
    </location>
</feature>
<dbReference type="PANTHER" id="PTHR31462">
    <property type="entry name" value="ENDOSOMAL/LYSOSOMAL POTASSIUM CHANNEL TMEM175"/>
    <property type="match status" value="1"/>
</dbReference>
<dbReference type="PANTHER" id="PTHR31462:SF5">
    <property type="entry name" value="ENDOSOMAL_LYSOSOMAL PROTON CHANNEL TMEM175"/>
    <property type="match status" value="1"/>
</dbReference>
<evidence type="ECO:0000256" key="3">
    <source>
        <dbReference type="ARBA" id="ARBA00022448"/>
    </source>
</evidence>
<dbReference type="InterPro" id="IPR010617">
    <property type="entry name" value="TMEM175-like"/>
</dbReference>
<feature type="region of interest" description="Disordered" evidence="17">
    <location>
        <begin position="1"/>
        <end position="32"/>
    </location>
</feature>
<keyword evidence="4" id="KW-0633">Potassium transport</keyword>
<evidence type="ECO:0000313" key="20">
    <source>
        <dbReference type="RefSeq" id="XP_065671580.1"/>
    </source>
</evidence>
<gene>
    <name evidence="20" type="primary">LOC136089485</name>
</gene>
<feature type="transmembrane region" description="Helical" evidence="18">
    <location>
        <begin position="456"/>
        <end position="479"/>
    </location>
</feature>
<feature type="transmembrane region" description="Helical" evidence="18">
    <location>
        <begin position="48"/>
        <end position="69"/>
    </location>
</feature>
<feature type="transmembrane region" description="Helical" evidence="18">
    <location>
        <begin position="119"/>
        <end position="139"/>
    </location>
</feature>
<sequence>MDESNIEINSKHQLQNSSLKEENDLDNESNTTFESGDLGDVFTSNRMLGYIDAIMATSATFLVVPIKNIKELESNNTFSHYLINMRTEFIMFFLGFTIVLTIWENMNVRSLVVKKVDDFILTFIILEILATIVLPFALYLQGSYPDQYVPIILTCCVLGIIQILDIFLIFYAIKNTKLLHTKIQNWSIIELRRFRSIVLVRPVLCLILVIIGGMLCLVHYAISWGFIAILTLMPIFRNLYLYARRRMKTSKRIEKYEFYYYFSKKNIPKERIEVMSDAAFAIIASLIILDITTKFSEKVDSDMSLNHQLKDNLLEFYTFLATFGIVSTLWYVNHCVFHLFRTVPAVALYIQKIFLAFCCLCPLAANMILKFGTKGDESSSSSICYASLIVFCASMGNFFLFLYGFLTKDKYFYKWATFGRSFRTMSQQNKYIIFKTINVPFWSLLCALCSLSPPKIALYILCGCFLATPTSFFIAKLVFMTHVGKCLHFRKIYLKNDVSNKTATLVQSQENVLNSNNSLDLELANENHISLEDEKS</sequence>
<dbReference type="RefSeq" id="XP_065671580.1">
    <property type="nucleotide sequence ID" value="XM_065815508.1"/>
</dbReference>
<evidence type="ECO:0000256" key="4">
    <source>
        <dbReference type="ARBA" id="ARBA00022538"/>
    </source>
</evidence>
<feature type="transmembrane region" description="Helical" evidence="18">
    <location>
        <begin position="274"/>
        <end position="293"/>
    </location>
</feature>
<organism evidence="19 20">
    <name type="scientific">Hydra vulgaris</name>
    <name type="common">Hydra</name>
    <name type="synonym">Hydra attenuata</name>
    <dbReference type="NCBI Taxonomy" id="6087"/>
    <lineage>
        <taxon>Eukaryota</taxon>
        <taxon>Metazoa</taxon>
        <taxon>Cnidaria</taxon>
        <taxon>Hydrozoa</taxon>
        <taxon>Hydroidolina</taxon>
        <taxon>Anthoathecata</taxon>
        <taxon>Aplanulata</taxon>
        <taxon>Hydridae</taxon>
        <taxon>Hydra</taxon>
    </lineage>
</organism>
<evidence type="ECO:0000256" key="12">
    <source>
        <dbReference type="ARBA" id="ARBA00024169"/>
    </source>
</evidence>
<evidence type="ECO:0000256" key="11">
    <source>
        <dbReference type="ARBA" id="ARBA00023303"/>
    </source>
</evidence>
<keyword evidence="5 18" id="KW-0812">Transmembrane</keyword>
<feature type="transmembrane region" description="Helical" evidence="18">
    <location>
        <begin position="385"/>
        <end position="406"/>
    </location>
</feature>
<keyword evidence="6" id="KW-0631">Potassium channel</keyword>
<evidence type="ECO:0000256" key="18">
    <source>
        <dbReference type="SAM" id="Phobius"/>
    </source>
</evidence>
<comment type="catalytic activity">
    <reaction evidence="14">
        <text>K(+)(in) = K(+)(out)</text>
        <dbReference type="Rhea" id="RHEA:29463"/>
        <dbReference type="ChEBI" id="CHEBI:29103"/>
    </reaction>
</comment>
<evidence type="ECO:0000256" key="9">
    <source>
        <dbReference type="ARBA" id="ARBA00023065"/>
    </source>
</evidence>
<evidence type="ECO:0000256" key="10">
    <source>
        <dbReference type="ARBA" id="ARBA00023136"/>
    </source>
</evidence>
<proteinExistence type="inferred from homology"/>
<comment type="subcellular location">
    <subcellularLocation>
        <location evidence="1">Membrane</location>
        <topology evidence="1">Multi-pass membrane protein</topology>
    </subcellularLocation>
</comment>
<evidence type="ECO:0000256" key="2">
    <source>
        <dbReference type="ARBA" id="ARBA00006920"/>
    </source>
</evidence>
<protein>
    <recommendedName>
        <fullName evidence="15">Endosomal/lysosomal proton channel TMEM175</fullName>
    </recommendedName>
    <alternativeName>
        <fullName evidence="16">Potassium channel TMEM175</fullName>
    </alternativeName>
    <alternativeName>
        <fullName evidence="13">Transmembrane protein 175</fullName>
    </alternativeName>
</protein>
<keyword evidence="7" id="KW-0630">Potassium</keyword>
<feature type="transmembrane region" description="Helical" evidence="18">
    <location>
        <begin position="432"/>
        <end position="450"/>
    </location>
</feature>
<feature type="compositionally biased region" description="Polar residues" evidence="17">
    <location>
        <begin position="1"/>
        <end position="18"/>
    </location>
</feature>
<comment type="similarity">
    <text evidence="2">Belongs to the TMEM175 family.</text>
</comment>
<evidence type="ECO:0000256" key="14">
    <source>
        <dbReference type="ARBA" id="ARBA00034430"/>
    </source>
</evidence>
<evidence type="ECO:0000256" key="17">
    <source>
        <dbReference type="SAM" id="MobiDB-lite"/>
    </source>
</evidence>
<dbReference type="Pfam" id="PF06736">
    <property type="entry name" value="TMEM175"/>
    <property type="match status" value="2"/>
</dbReference>
<comment type="catalytic activity">
    <reaction evidence="12">
        <text>H(+)(in) = H(+)(out)</text>
        <dbReference type="Rhea" id="RHEA:34979"/>
        <dbReference type="ChEBI" id="CHEBI:15378"/>
    </reaction>
</comment>
<evidence type="ECO:0000256" key="15">
    <source>
        <dbReference type="ARBA" id="ARBA00034544"/>
    </source>
</evidence>
<evidence type="ECO:0000256" key="8">
    <source>
        <dbReference type="ARBA" id="ARBA00022989"/>
    </source>
</evidence>
<name>A0ABM4DB38_HYDVU</name>
<feature type="transmembrane region" description="Helical" evidence="18">
    <location>
        <begin position="194"/>
        <end position="215"/>
    </location>
</feature>
<keyword evidence="11" id="KW-0407">Ion channel</keyword>
<dbReference type="GeneID" id="136089485"/>
<feature type="transmembrane region" description="Helical" evidence="18">
    <location>
        <begin position="221"/>
        <end position="243"/>
    </location>
</feature>
<dbReference type="Proteomes" id="UP001652625">
    <property type="component" value="Chromosome 13"/>
</dbReference>
<evidence type="ECO:0000256" key="13">
    <source>
        <dbReference type="ARBA" id="ARBA00030477"/>
    </source>
</evidence>
<feature type="transmembrane region" description="Helical" evidence="18">
    <location>
        <begin position="151"/>
        <end position="173"/>
    </location>
</feature>
<keyword evidence="19" id="KW-1185">Reference proteome</keyword>
<reference evidence="20" key="1">
    <citation type="submission" date="2025-08" db="UniProtKB">
        <authorList>
            <consortium name="RefSeq"/>
        </authorList>
    </citation>
    <scope>IDENTIFICATION</scope>
</reference>
<accession>A0ABM4DB38</accession>
<keyword evidence="3" id="KW-0813">Transport</keyword>
<evidence type="ECO:0000256" key="16">
    <source>
        <dbReference type="ARBA" id="ARBA00044317"/>
    </source>
</evidence>
<keyword evidence="9" id="KW-0406">Ion transport</keyword>
<evidence type="ECO:0000256" key="1">
    <source>
        <dbReference type="ARBA" id="ARBA00004141"/>
    </source>
</evidence>
<evidence type="ECO:0000256" key="6">
    <source>
        <dbReference type="ARBA" id="ARBA00022826"/>
    </source>
</evidence>
<feature type="transmembrane region" description="Helical" evidence="18">
    <location>
        <begin position="353"/>
        <end position="373"/>
    </location>
</feature>
<keyword evidence="10 18" id="KW-0472">Membrane</keyword>
<keyword evidence="8 18" id="KW-1133">Transmembrane helix</keyword>
<evidence type="ECO:0000256" key="7">
    <source>
        <dbReference type="ARBA" id="ARBA00022958"/>
    </source>
</evidence>